<name>A0A367JGL2_RHIST</name>
<reference evidence="2 3" key="1">
    <citation type="journal article" date="2018" name="G3 (Bethesda)">
        <title>Phylogenetic and Phylogenomic Definition of Rhizopus Species.</title>
        <authorList>
            <person name="Gryganskyi A.P."/>
            <person name="Golan J."/>
            <person name="Dolatabadi S."/>
            <person name="Mondo S."/>
            <person name="Robb S."/>
            <person name="Idnurm A."/>
            <person name="Muszewska A."/>
            <person name="Steczkiewicz K."/>
            <person name="Masonjones S."/>
            <person name="Liao H.L."/>
            <person name="Gajdeczka M.T."/>
            <person name="Anike F."/>
            <person name="Vuek A."/>
            <person name="Anishchenko I.M."/>
            <person name="Voigt K."/>
            <person name="de Hoog G.S."/>
            <person name="Smith M.E."/>
            <person name="Heitman J."/>
            <person name="Vilgalys R."/>
            <person name="Stajich J.E."/>
        </authorList>
    </citation>
    <scope>NUCLEOTIDE SEQUENCE [LARGE SCALE GENOMIC DNA]</scope>
    <source>
        <strain evidence="2 3">LSU 92-RS-03</strain>
    </source>
</reference>
<gene>
    <name evidence="2" type="ORF">CU098_005979</name>
</gene>
<proteinExistence type="predicted"/>
<keyword evidence="1" id="KW-0812">Transmembrane</keyword>
<keyword evidence="1" id="KW-1133">Transmembrane helix</keyword>
<evidence type="ECO:0000256" key="1">
    <source>
        <dbReference type="SAM" id="Phobius"/>
    </source>
</evidence>
<dbReference type="AlphaFoldDB" id="A0A367JGL2"/>
<keyword evidence="3" id="KW-1185">Reference proteome</keyword>
<sequence>MTFIRALKSTKNWFILITAIIVCFFFISSWHTKHTLERQNLHQYQEQVIEEHQLPSYNSNRLTPTRRQLLISALAHIRLGYVANRTPPYSTPPLLVLYTCKQSTLCGPLEERLMSITNGYYFSMLQQGSAFAYDMTAPVRFEWFFESMPSYMVMTTDQADYYTQKTELHQLKHEGSMTSDELKQRNFLQDYERDGTTIVSTTEWQGHWMDFKLNPSMKALRDKYRLNHLPLASDWFWIVSQLLFSKPSSYLREQLLPYQELMGGKIELSETLSPFDPDHHRMTPAFAAKHWLRIGLRIKHDENSDIPCLANHVANLCHRRSQYAACHVFISAPTRPLFDKLRVEMKKYNVNIHAVAEGFEFRELNMESSSKPNLFEPNQLKKSYARTFMDWVILSRMDYLVGQEQDGFLKTAAWAAQVHTDISKHKTDSSHCQIIPMPDW</sequence>
<dbReference type="OrthoDB" id="2282794at2759"/>
<keyword evidence="1" id="KW-0472">Membrane</keyword>
<dbReference type="EMBL" id="PJQM01003407">
    <property type="protein sequence ID" value="RCH89057.1"/>
    <property type="molecule type" value="Genomic_DNA"/>
</dbReference>
<organism evidence="2 3">
    <name type="scientific">Rhizopus stolonifer</name>
    <name type="common">Rhizopus nigricans</name>
    <dbReference type="NCBI Taxonomy" id="4846"/>
    <lineage>
        <taxon>Eukaryota</taxon>
        <taxon>Fungi</taxon>
        <taxon>Fungi incertae sedis</taxon>
        <taxon>Mucoromycota</taxon>
        <taxon>Mucoromycotina</taxon>
        <taxon>Mucoromycetes</taxon>
        <taxon>Mucorales</taxon>
        <taxon>Mucorineae</taxon>
        <taxon>Rhizopodaceae</taxon>
        <taxon>Rhizopus</taxon>
    </lineage>
</organism>
<feature type="transmembrane region" description="Helical" evidence="1">
    <location>
        <begin position="12"/>
        <end position="30"/>
    </location>
</feature>
<dbReference type="Proteomes" id="UP000253551">
    <property type="component" value="Unassembled WGS sequence"/>
</dbReference>
<accession>A0A367JGL2</accession>
<evidence type="ECO:0000313" key="2">
    <source>
        <dbReference type="EMBL" id="RCH89057.1"/>
    </source>
</evidence>
<protein>
    <submittedName>
        <fullName evidence="2">Uncharacterized protein</fullName>
    </submittedName>
</protein>
<evidence type="ECO:0000313" key="3">
    <source>
        <dbReference type="Proteomes" id="UP000253551"/>
    </source>
</evidence>
<comment type="caution">
    <text evidence="2">The sequence shown here is derived from an EMBL/GenBank/DDBJ whole genome shotgun (WGS) entry which is preliminary data.</text>
</comment>